<protein>
    <submittedName>
        <fullName evidence="1">Uncharacterized protein</fullName>
    </submittedName>
</protein>
<gene>
    <name evidence="1" type="ORF">ILUMI_15087</name>
</gene>
<keyword evidence="2" id="KW-1185">Reference proteome</keyword>
<dbReference type="OrthoDB" id="6782731at2759"/>
<proteinExistence type="predicted"/>
<dbReference type="AlphaFoldDB" id="A0A8K0CTR1"/>
<sequence length="172" mass="19557">MAERCPKIENLYFCLQSNLLKHQPCLAEFIRTGRNSCPRTLVHFSESSPTQINAKEYFLIPATTTKIKCQCNSKGIYEIKQPSIITLNQCIINIDGKIFQIEEGLHEEYVFNLPSIETPTTNTNGKRYPVSSPATSKTIRPRIQQAKAPVDKPQIIMEPLFSDLEREELLDG</sequence>
<accession>A0A8K0CTR1</accession>
<dbReference type="Proteomes" id="UP000801492">
    <property type="component" value="Unassembled WGS sequence"/>
</dbReference>
<organism evidence="1 2">
    <name type="scientific">Ignelater luminosus</name>
    <name type="common">Cucubano</name>
    <name type="synonym">Pyrophorus luminosus</name>
    <dbReference type="NCBI Taxonomy" id="2038154"/>
    <lineage>
        <taxon>Eukaryota</taxon>
        <taxon>Metazoa</taxon>
        <taxon>Ecdysozoa</taxon>
        <taxon>Arthropoda</taxon>
        <taxon>Hexapoda</taxon>
        <taxon>Insecta</taxon>
        <taxon>Pterygota</taxon>
        <taxon>Neoptera</taxon>
        <taxon>Endopterygota</taxon>
        <taxon>Coleoptera</taxon>
        <taxon>Polyphaga</taxon>
        <taxon>Elateriformia</taxon>
        <taxon>Elateroidea</taxon>
        <taxon>Elateridae</taxon>
        <taxon>Agrypninae</taxon>
        <taxon>Pyrophorini</taxon>
        <taxon>Ignelater</taxon>
    </lineage>
</organism>
<name>A0A8K0CTR1_IGNLU</name>
<evidence type="ECO:0000313" key="2">
    <source>
        <dbReference type="Proteomes" id="UP000801492"/>
    </source>
</evidence>
<dbReference type="EMBL" id="VTPC01039228">
    <property type="protein sequence ID" value="KAF2891086.1"/>
    <property type="molecule type" value="Genomic_DNA"/>
</dbReference>
<evidence type="ECO:0000313" key="1">
    <source>
        <dbReference type="EMBL" id="KAF2891086.1"/>
    </source>
</evidence>
<reference evidence="1" key="1">
    <citation type="submission" date="2019-08" db="EMBL/GenBank/DDBJ databases">
        <title>The genome of the North American firefly Photinus pyralis.</title>
        <authorList>
            <consortium name="Photinus pyralis genome working group"/>
            <person name="Fallon T.R."/>
            <person name="Sander Lower S.E."/>
            <person name="Weng J.-K."/>
        </authorList>
    </citation>
    <scope>NUCLEOTIDE SEQUENCE</scope>
    <source>
        <strain evidence="1">TRF0915ILg1</strain>
        <tissue evidence="1">Whole body</tissue>
    </source>
</reference>
<comment type="caution">
    <text evidence="1">The sequence shown here is derived from an EMBL/GenBank/DDBJ whole genome shotgun (WGS) entry which is preliminary data.</text>
</comment>